<accession>A0ABT3Q197</accession>
<dbReference type="SUPFAM" id="SSF52317">
    <property type="entry name" value="Class I glutamine amidotransferase-like"/>
    <property type="match status" value="1"/>
</dbReference>
<dbReference type="PANTHER" id="PTHR40469:SF2">
    <property type="entry name" value="GALACTOSE-BINDING DOMAIN-LIKE SUPERFAMILY PROTEIN"/>
    <property type="match status" value="1"/>
</dbReference>
<name>A0ABT3Q197_9BACT</name>
<reference evidence="2 3" key="1">
    <citation type="submission" date="2021-11" db="EMBL/GenBank/DDBJ databases">
        <title>Aliifidinibius sp. nov., a new bacterium isolated from saline soil.</title>
        <authorList>
            <person name="Galisteo C."/>
            <person name="De La Haba R."/>
            <person name="Sanchez-Porro C."/>
            <person name="Ventosa A."/>
        </authorList>
    </citation>
    <scope>NUCLEOTIDE SEQUENCE [LARGE SCALE GENOMIC DNA]</scope>
    <source>
        <strain evidence="2 3">KACC 190600</strain>
    </source>
</reference>
<dbReference type="Gene3D" id="3.40.50.880">
    <property type="match status" value="1"/>
</dbReference>
<dbReference type="Pfam" id="PF06283">
    <property type="entry name" value="ThuA"/>
    <property type="match status" value="1"/>
</dbReference>
<dbReference type="Proteomes" id="UP001207337">
    <property type="component" value="Unassembled WGS sequence"/>
</dbReference>
<protein>
    <submittedName>
        <fullName evidence="2">ThuA domain-containing protein</fullName>
    </submittedName>
</protein>
<comment type="caution">
    <text evidence="2">The sequence shown here is derived from an EMBL/GenBank/DDBJ whole genome shotgun (WGS) entry which is preliminary data.</text>
</comment>
<dbReference type="RefSeq" id="WP_265790875.1">
    <property type="nucleotide sequence ID" value="NZ_BAABRS010000003.1"/>
</dbReference>
<sequence length="254" mass="29070">MQNISLLTQLLGLTLILVFVSCASAQKQGKPIQALLLTGGGWHDYETQKKLLTEGINEQLADSVDWTVIHEGDGEPDHLLSILQQENWAEGYDVVVHNTGFGRVEDADFVKQFVEHHKGTPAVLIHATIHSYRYSEPADPWFEFMGFQSMRHEDQREFDVKNIAPDHPIMEGFPDTFRTPMDEVYVVEKIWGDITPLARAYGKETEEYHTATWTHEIEDTRVFATTLGHNNEMFEEEVFLRKVANGLLWAIDEL</sequence>
<dbReference type="PANTHER" id="PTHR40469">
    <property type="entry name" value="SECRETED GLYCOSYL HYDROLASE"/>
    <property type="match status" value="1"/>
</dbReference>
<feature type="domain" description="ThuA-like" evidence="1">
    <location>
        <begin position="90"/>
        <end position="250"/>
    </location>
</feature>
<evidence type="ECO:0000313" key="3">
    <source>
        <dbReference type="Proteomes" id="UP001207337"/>
    </source>
</evidence>
<proteinExistence type="predicted"/>
<organism evidence="2 3">
    <name type="scientific">Fodinibius salicampi</name>
    <dbReference type="NCBI Taxonomy" id="1920655"/>
    <lineage>
        <taxon>Bacteria</taxon>
        <taxon>Pseudomonadati</taxon>
        <taxon>Balneolota</taxon>
        <taxon>Balneolia</taxon>
        <taxon>Balneolales</taxon>
        <taxon>Balneolaceae</taxon>
        <taxon>Fodinibius</taxon>
    </lineage>
</organism>
<keyword evidence="3" id="KW-1185">Reference proteome</keyword>
<evidence type="ECO:0000259" key="1">
    <source>
        <dbReference type="Pfam" id="PF06283"/>
    </source>
</evidence>
<gene>
    <name evidence="2" type="ORF">LQ318_13280</name>
</gene>
<dbReference type="InterPro" id="IPR029062">
    <property type="entry name" value="Class_I_gatase-like"/>
</dbReference>
<evidence type="ECO:0000313" key="2">
    <source>
        <dbReference type="EMBL" id="MCW9713877.1"/>
    </source>
</evidence>
<dbReference type="EMBL" id="JAJNDC010000003">
    <property type="protein sequence ID" value="MCW9713877.1"/>
    <property type="molecule type" value="Genomic_DNA"/>
</dbReference>
<dbReference type="InterPro" id="IPR029010">
    <property type="entry name" value="ThuA-like"/>
</dbReference>